<comment type="similarity">
    <text evidence="1">Belongs to the DinB family.</text>
</comment>
<keyword evidence="2 3" id="KW-0479">Metal-binding</keyword>
<dbReference type="Proteomes" id="UP000254060">
    <property type="component" value="Unassembled WGS sequence"/>
</dbReference>
<accession>A0A377FS63</accession>
<dbReference type="AlphaFoldDB" id="A0A377FS63"/>
<sequence length="157" mass="17546">MYRTKQDFITDWEASSRGTLDVLRAVTDDALTQAIVPGHNSLGWIGWHVTTALGYFTNLLGFRLSALKSLAQPAEAKTIADQYERYAREIADAAEQFTDAYLLEEVDVHGTMRPRGAVLRMMMDHQTHHRGQMTVLLRQAGLPVLGVMGPTKEQMDA</sequence>
<organism evidence="4 5">
    <name type="scientific">Exiguobacterium aurantiacum</name>
    <dbReference type="NCBI Taxonomy" id="33987"/>
    <lineage>
        <taxon>Bacteria</taxon>
        <taxon>Bacillati</taxon>
        <taxon>Bacillota</taxon>
        <taxon>Bacilli</taxon>
        <taxon>Bacillales</taxon>
        <taxon>Bacillales Family XII. Incertae Sedis</taxon>
        <taxon>Exiguobacterium</taxon>
    </lineage>
</organism>
<dbReference type="InterPro" id="IPR034660">
    <property type="entry name" value="DinB/YfiT-like"/>
</dbReference>
<evidence type="ECO:0000256" key="2">
    <source>
        <dbReference type="ARBA" id="ARBA00022723"/>
    </source>
</evidence>
<reference evidence="4 5" key="1">
    <citation type="submission" date="2018-06" db="EMBL/GenBank/DDBJ databases">
        <authorList>
            <consortium name="Pathogen Informatics"/>
            <person name="Doyle S."/>
        </authorList>
    </citation>
    <scope>NUCLEOTIDE SEQUENCE [LARGE SCALE GENOMIC DNA]</scope>
    <source>
        <strain evidence="4 5">NCTC13163</strain>
    </source>
</reference>
<protein>
    <submittedName>
        <fullName evidence="4">DinB family</fullName>
    </submittedName>
</protein>
<name>A0A377FS63_9BACL</name>
<feature type="binding site" evidence="3">
    <location>
        <position position="129"/>
    </location>
    <ligand>
        <name>a divalent metal cation</name>
        <dbReference type="ChEBI" id="CHEBI:60240"/>
    </ligand>
</feature>
<dbReference type="InterPro" id="IPR007837">
    <property type="entry name" value="DinB"/>
</dbReference>
<dbReference type="Pfam" id="PF05163">
    <property type="entry name" value="DinB"/>
    <property type="match status" value="1"/>
</dbReference>
<evidence type="ECO:0000256" key="1">
    <source>
        <dbReference type="ARBA" id="ARBA00008635"/>
    </source>
</evidence>
<gene>
    <name evidence="4" type="ORF">NCTC13163_00650</name>
</gene>
<evidence type="ECO:0000313" key="5">
    <source>
        <dbReference type="Proteomes" id="UP000254060"/>
    </source>
</evidence>
<evidence type="ECO:0000313" key="4">
    <source>
        <dbReference type="EMBL" id="STO07305.1"/>
    </source>
</evidence>
<dbReference type="EMBL" id="UGGP01000001">
    <property type="protein sequence ID" value="STO07305.1"/>
    <property type="molecule type" value="Genomic_DNA"/>
</dbReference>
<dbReference type="RefSeq" id="WP_029334408.1">
    <property type="nucleotide sequence ID" value="NZ_UGGP01000001.1"/>
</dbReference>
<feature type="binding site" evidence="3">
    <location>
        <position position="48"/>
    </location>
    <ligand>
        <name>a divalent metal cation</name>
        <dbReference type="ChEBI" id="CHEBI:60240"/>
    </ligand>
</feature>
<dbReference type="STRING" id="1397694.GCA_000702585_01165"/>
<evidence type="ECO:0000256" key="3">
    <source>
        <dbReference type="PIRSR" id="PIRSR607837-1"/>
    </source>
</evidence>
<dbReference type="GO" id="GO:0046872">
    <property type="term" value="F:metal ion binding"/>
    <property type="evidence" value="ECO:0007669"/>
    <property type="project" value="UniProtKB-KW"/>
</dbReference>
<feature type="binding site" evidence="3">
    <location>
        <position position="125"/>
    </location>
    <ligand>
        <name>a divalent metal cation</name>
        <dbReference type="ChEBI" id="CHEBI:60240"/>
    </ligand>
</feature>
<dbReference type="Gene3D" id="1.20.120.450">
    <property type="entry name" value="dinb family like domain"/>
    <property type="match status" value="1"/>
</dbReference>
<dbReference type="OrthoDB" id="119432at2"/>
<dbReference type="SUPFAM" id="SSF109854">
    <property type="entry name" value="DinB/YfiT-like putative metalloenzymes"/>
    <property type="match status" value="1"/>
</dbReference>
<proteinExistence type="inferred from homology"/>